<dbReference type="Pfam" id="PF00665">
    <property type="entry name" value="rve"/>
    <property type="match status" value="1"/>
</dbReference>
<dbReference type="InterPro" id="IPR039537">
    <property type="entry name" value="Retrotran_Ty1/copia-like"/>
</dbReference>
<feature type="compositionally biased region" description="Basic and acidic residues" evidence="1">
    <location>
        <begin position="292"/>
        <end position="326"/>
    </location>
</feature>
<feature type="domain" description="Integrase catalytic" evidence="2">
    <location>
        <begin position="124"/>
        <end position="213"/>
    </location>
</feature>
<accession>A0A6L2JB93</accession>
<evidence type="ECO:0000259" key="2">
    <source>
        <dbReference type="PROSITE" id="PS50994"/>
    </source>
</evidence>
<dbReference type="Pfam" id="PF14223">
    <property type="entry name" value="Retrotran_gag_2"/>
    <property type="match status" value="1"/>
</dbReference>
<protein>
    <recommendedName>
        <fullName evidence="2">Integrase catalytic domain-containing protein</fullName>
    </recommendedName>
</protein>
<dbReference type="PROSITE" id="PS50994">
    <property type="entry name" value="INTEGRASE"/>
    <property type="match status" value="1"/>
</dbReference>
<organism evidence="3">
    <name type="scientific">Tanacetum cinerariifolium</name>
    <name type="common">Dalmatian daisy</name>
    <name type="synonym">Chrysanthemum cinerariifolium</name>
    <dbReference type="NCBI Taxonomy" id="118510"/>
    <lineage>
        <taxon>Eukaryota</taxon>
        <taxon>Viridiplantae</taxon>
        <taxon>Streptophyta</taxon>
        <taxon>Embryophyta</taxon>
        <taxon>Tracheophyta</taxon>
        <taxon>Spermatophyta</taxon>
        <taxon>Magnoliopsida</taxon>
        <taxon>eudicotyledons</taxon>
        <taxon>Gunneridae</taxon>
        <taxon>Pentapetalae</taxon>
        <taxon>asterids</taxon>
        <taxon>campanulids</taxon>
        <taxon>Asterales</taxon>
        <taxon>Asteraceae</taxon>
        <taxon>Asteroideae</taxon>
        <taxon>Anthemideae</taxon>
        <taxon>Anthemidinae</taxon>
        <taxon>Tanacetum</taxon>
    </lineage>
</organism>
<dbReference type="Gene3D" id="3.30.420.10">
    <property type="entry name" value="Ribonuclease H-like superfamily/Ribonuclease H"/>
    <property type="match status" value="1"/>
</dbReference>
<dbReference type="AlphaFoldDB" id="A0A6L2JB93"/>
<name>A0A6L2JB93_TANCI</name>
<dbReference type="Pfam" id="PF13976">
    <property type="entry name" value="gag_pre-integrs"/>
    <property type="match status" value="1"/>
</dbReference>
<dbReference type="InterPro" id="IPR036397">
    <property type="entry name" value="RNaseH_sf"/>
</dbReference>
<reference evidence="3" key="1">
    <citation type="journal article" date="2019" name="Sci. Rep.">
        <title>Draft genome of Tanacetum cinerariifolium, the natural source of mosquito coil.</title>
        <authorList>
            <person name="Yamashiro T."/>
            <person name="Shiraishi A."/>
            <person name="Satake H."/>
            <person name="Nakayama K."/>
        </authorList>
    </citation>
    <scope>NUCLEOTIDE SEQUENCE</scope>
</reference>
<sequence length="659" mass="75590">MYDKRNSVLFNDTECIVLSLNFKLIDESQVLLRVLRKNNMYSVDLKNIVSKGGLTFFFAKATFDESKLWHRRLGQLNFKTMNKLVNGNLVRGLPSKLFKNDQTYVACQKEKQHKASCKSKTKNSISLPLNLLHMDLFGLTFIKSLIKKMYCLVVTDDYSRFTWVFFLATKDETIGILNSFITRIENLVGQKVKVIRCDNGTEFKNREMNQFCKINEAVNTTCYVQNRVCPVTILNTTDHLGKFDGKADEGSRPDWLFDINALTRTMNYEPIVAGTQLMVLQTADPPFSQDPKSSHDDRSRSSSNDGKKVNEDLRNENKCKDQEKGDNVNNTNNVNNVSSTVNVVITNEISFNPNIPALEDVRIFNFSNDDEDDGSMADMNNLDTTNPRWIEAMQEELLQFKLQKVWTSVDLPNRKRAIDFVVYQMDVKSVFLYEKIKEEVYVCQPPGFEDLDFPNRVYKVYRTASTPLETQKPLLKDEDGEEVDVYMYRYQVNLKVSHLYAVKKIFRLISWQCKKQTMVANSTTEAVRKICQVFNVAGEELNAAKQKLMLLDSAAEAIAPTTAEQKLARKNELKAHGTLLMALPDKHQLKFNSHKDAKTLIEAIEKRFGGNIETKKVQKTLLKQQYKKFTGSSSESLDHIHDRLQKLIIQLEIHGVSLS</sequence>
<dbReference type="PANTHER" id="PTHR42648">
    <property type="entry name" value="TRANSPOSASE, PUTATIVE-RELATED"/>
    <property type="match status" value="1"/>
</dbReference>
<feature type="region of interest" description="Disordered" evidence="1">
    <location>
        <begin position="283"/>
        <end position="335"/>
    </location>
</feature>
<dbReference type="SUPFAM" id="SSF53098">
    <property type="entry name" value="Ribonuclease H-like"/>
    <property type="match status" value="1"/>
</dbReference>
<dbReference type="GO" id="GO:0003676">
    <property type="term" value="F:nucleic acid binding"/>
    <property type="evidence" value="ECO:0007669"/>
    <property type="project" value="InterPro"/>
</dbReference>
<dbReference type="InterPro" id="IPR001584">
    <property type="entry name" value="Integrase_cat-core"/>
</dbReference>
<dbReference type="EMBL" id="BKCJ010000530">
    <property type="protein sequence ID" value="GEU34030.1"/>
    <property type="molecule type" value="Genomic_DNA"/>
</dbReference>
<evidence type="ECO:0000313" key="3">
    <source>
        <dbReference type="EMBL" id="GEU34030.1"/>
    </source>
</evidence>
<evidence type="ECO:0000256" key="1">
    <source>
        <dbReference type="SAM" id="MobiDB-lite"/>
    </source>
</evidence>
<gene>
    <name evidence="3" type="ORF">Tci_006008</name>
</gene>
<dbReference type="GO" id="GO:0015074">
    <property type="term" value="P:DNA integration"/>
    <property type="evidence" value="ECO:0007669"/>
    <property type="project" value="InterPro"/>
</dbReference>
<dbReference type="InterPro" id="IPR012337">
    <property type="entry name" value="RNaseH-like_sf"/>
</dbReference>
<comment type="caution">
    <text evidence="3">The sequence shown here is derived from an EMBL/GenBank/DDBJ whole genome shotgun (WGS) entry which is preliminary data.</text>
</comment>
<proteinExistence type="predicted"/>
<dbReference type="InterPro" id="IPR025724">
    <property type="entry name" value="GAG-pre-integrase_dom"/>
</dbReference>
<dbReference type="PANTHER" id="PTHR42648:SF32">
    <property type="entry name" value="RIBONUCLEASE H-LIKE DOMAIN, GAG-PRE-INTEGRASE DOMAIN PROTEIN-RELATED"/>
    <property type="match status" value="1"/>
</dbReference>